<organism evidence="17 18">
    <name type="scientific">Dreissena polymorpha</name>
    <name type="common">Zebra mussel</name>
    <name type="synonym">Mytilus polymorpha</name>
    <dbReference type="NCBI Taxonomy" id="45954"/>
    <lineage>
        <taxon>Eukaryota</taxon>
        <taxon>Metazoa</taxon>
        <taxon>Spiralia</taxon>
        <taxon>Lophotrochozoa</taxon>
        <taxon>Mollusca</taxon>
        <taxon>Bivalvia</taxon>
        <taxon>Autobranchia</taxon>
        <taxon>Heteroconchia</taxon>
        <taxon>Euheterodonta</taxon>
        <taxon>Imparidentia</taxon>
        <taxon>Neoheterodontei</taxon>
        <taxon>Myida</taxon>
        <taxon>Dreissenoidea</taxon>
        <taxon>Dreissenidae</taxon>
        <taxon>Dreissena</taxon>
    </lineage>
</organism>
<keyword evidence="12" id="KW-0496">Mitochondrion</keyword>
<evidence type="ECO:0000256" key="16">
    <source>
        <dbReference type="ARBA" id="ARBA00046528"/>
    </source>
</evidence>
<keyword evidence="13" id="KW-0472">Membrane</keyword>
<evidence type="ECO:0000256" key="2">
    <source>
        <dbReference type="ARBA" id="ARBA00004434"/>
    </source>
</evidence>
<dbReference type="PANTHER" id="PTHR13327">
    <property type="entry name" value="NADH-UBIQUINONE OXIDOREDUCTASE ESSS SUBUNIT, MITOCHONDRIAL PRECURSOR"/>
    <property type="match status" value="1"/>
</dbReference>
<dbReference type="AlphaFoldDB" id="A0A9D4S5B8"/>
<gene>
    <name evidence="17" type="ORF">DPMN_017318</name>
</gene>
<comment type="subunit">
    <text evidence="16">Complex I is composed of 45 different subunits. Interacts with BCAP31.</text>
</comment>
<evidence type="ECO:0000256" key="6">
    <source>
        <dbReference type="ARBA" id="ARBA00022660"/>
    </source>
</evidence>
<evidence type="ECO:0000313" key="18">
    <source>
        <dbReference type="Proteomes" id="UP000828390"/>
    </source>
</evidence>
<keyword evidence="6" id="KW-0679">Respiratory chain</keyword>
<evidence type="ECO:0000256" key="9">
    <source>
        <dbReference type="ARBA" id="ARBA00022946"/>
    </source>
</evidence>
<accession>A0A9D4S5B8</accession>
<evidence type="ECO:0000256" key="11">
    <source>
        <dbReference type="ARBA" id="ARBA00022989"/>
    </source>
</evidence>
<evidence type="ECO:0000256" key="10">
    <source>
        <dbReference type="ARBA" id="ARBA00022982"/>
    </source>
</evidence>
<keyword evidence="7" id="KW-0812">Transmembrane</keyword>
<dbReference type="Pfam" id="PF10183">
    <property type="entry name" value="ESSS"/>
    <property type="match status" value="1"/>
</dbReference>
<keyword evidence="5" id="KW-0813">Transport</keyword>
<dbReference type="Proteomes" id="UP000828390">
    <property type="component" value="Unassembled WGS sequence"/>
</dbReference>
<evidence type="ECO:0000256" key="12">
    <source>
        <dbReference type="ARBA" id="ARBA00023128"/>
    </source>
</evidence>
<reference evidence="17" key="1">
    <citation type="journal article" date="2019" name="bioRxiv">
        <title>The Genome of the Zebra Mussel, Dreissena polymorpha: A Resource for Invasive Species Research.</title>
        <authorList>
            <person name="McCartney M.A."/>
            <person name="Auch B."/>
            <person name="Kono T."/>
            <person name="Mallez S."/>
            <person name="Zhang Y."/>
            <person name="Obille A."/>
            <person name="Becker A."/>
            <person name="Abrahante J.E."/>
            <person name="Garbe J."/>
            <person name="Badalamenti J.P."/>
            <person name="Herman A."/>
            <person name="Mangelson H."/>
            <person name="Liachko I."/>
            <person name="Sullivan S."/>
            <person name="Sone E.D."/>
            <person name="Koren S."/>
            <person name="Silverstein K.A.T."/>
            <person name="Beckman K.B."/>
            <person name="Gohl D.M."/>
        </authorList>
    </citation>
    <scope>NUCLEOTIDE SEQUENCE</scope>
    <source>
        <strain evidence="17">Duluth1</strain>
        <tissue evidence="17">Whole animal</tissue>
    </source>
</reference>
<reference evidence="17" key="2">
    <citation type="submission" date="2020-11" db="EMBL/GenBank/DDBJ databases">
        <authorList>
            <person name="McCartney M.A."/>
            <person name="Auch B."/>
            <person name="Kono T."/>
            <person name="Mallez S."/>
            <person name="Becker A."/>
            <person name="Gohl D.M."/>
            <person name="Silverstein K.A.T."/>
            <person name="Koren S."/>
            <person name="Bechman K.B."/>
            <person name="Herman A."/>
            <person name="Abrahante J.E."/>
            <person name="Garbe J."/>
        </authorList>
    </citation>
    <scope>NUCLEOTIDE SEQUENCE</scope>
    <source>
        <strain evidence="17">Duluth1</strain>
        <tissue evidence="17">Whole animal</tissue>
    </source>
</reference>
<evidence type="ECO:0000313" key="17">
    <source>
        <dbReference type="EMBL" id="KAH3893174.1"/>
    </source>
</evidence>
<keyword evidence="8" id="KW-0999">Mitochondrion inner membrane</keyword>
<evidence type="ECO:0000256" key="4">
    <source>
        <dbReference type="ARBA" id="ARBA00018632"/>
    </source>
</evidence>
<evidence type="ECO:0000256" key="7">
    <source>
        <dbReference type="ARBA" id="ARBA00022692"/>
    </source>
</evidence>
<comment type="function">
    <text evidence="1">Accessory subunit of the mitochondrial membrane respiratory chain NADH dehydrogenase (Complex I), that is believed not to be involved in catalysis. Complex I functions in the transfer of electrons from NADH to the respiratory chain. The immediate electron acceptor for the enzyme is believed to be ubiquinone.</text>
</comment>
<dbReference type="PANTHER" id="PTHR13327:SF0">
    <property type="entry name" value="NADH DEHYDROGENASE [UBIQUINONE] 1 BETA SUBCOMPLEX SUBUNIT 11, MITOCHONDRIAL"/>
    <property type="match status" value="1"/>
</dbReference>
<sequence>MSIYIQGQSHTLRISEGCLRDQGKTLRLRAWAVREAYLEIDRREKNGLPLIDPYYVPPGNVRLPTEQEISDREIII</sequence>
<protein>
    <recommendedName>
        <fullName evidence="4">NADH dehydrogenase [ubiquinone] 1 beta subcomplex subunit 11, mitochondrial</fullName>
    </recommendedName>
    <alternativeName>
        <fullName evidence="15">Complex I-ESSS</fullName>
    </alternativeName>
    <alternativeName>
        <fullName evidence="14">NADH-ubiquinone oxidoreductase ESSS subunit</fullName>
    </alternativeName>
</protein>
<evidence type="ECO:0000256" key="14">
    <source>
        <dbReference type="ARBA" id="ARBA00030753"/>
    </source>
</evidence>
<evidence type="ECO:0000256" key="1">
    <source>
        <dbReference type="ARBA" id="ARBA00003195"/>
    </source>
</evidence>
<evidence type="ECO:0000256" key="3">
    <source>
        <dbReference type="ARBA" id="ARBA00008915"/>
    </source>
</evidence>
<evidence type="ECO:0000256" key="13">
    <source>
        <dbReference type="ARBA" id="ARBA00023136"/>
    </source>
</evidence>
<comment type="similarity">
    <text evidence="3">Belongs to the complex I NDUFB11 subunit family.</text>
</comment>
<evidence type="ECO:0000256" key="8">
    <source>
        <dbReference type="ARBA" id="ARBA00022792"/>
    </source>
</evidence>
<dbReference type="GO" id="GO:0005743">
    <property type="term" value="C:mitochondrial inner membrane"/>
    <property type="evidence" value="ECO:0007669"/>
    <property type="project" value="UniProtKB-SubCell"/>
</dbReference>
<keyword evidence="9" id="KW-0809">Transit peptide</keyword>
<evidence type="ECO:0000256" key="5">
    <source>
        <dbReference type="ARBA" id="ARBA00022448"/>
    </source>
</evidence>
<proteinExistence type="inferred from homology"/>
<name>A0A9D4S5B8_DREPO</name>
<keyword evidence="10" id="KW-0249">Electron transport</keyword>
<keyword evidence="18" id="KW-1185">Reference proteome</keyword>
<dbReference type="InterPro" id="IPR019329">
    <property type="entry name" value="NADH_UbQ_OxRdtase_ESSS_su"/>
</dbReference>
<comment type="caution">
    <text evidence="17">The sequence shown here is derived from an EMBL/GenBank/DDBJ whole genome shotgun (WGS) entry which is preliminary data.</text>
</comment>
<comment type="subcellular location">
    <subcellularLocation>
        <location evidence="2">Mitochondrion inner membrane</location>
        <topology evidence="2">Single-pass membrane protein</topology>
    </subcellularLocation>
</comment>
<dbReference type="EMBL" id="JAIWYP010000001">
    <property type="protein sequence ID" value="KAH3893174.1"/>
    <property type="molecule type" value="Genomic_DNA"/>
</dbReference>
<evidence type="ECO:0000256" key="15">
    <source>
        <dbReference type="ARBA" id="ARBA00031387"/>
    </source>
</evidence>
<keyword evidence="11" id="KW-1133">Transmembrane helix</keyword>